<accession>A0A1U8B812</accession>
<evidence type="ECO:0000313" key="7">
    <source>
        <dbReference type="RefSeq" id="XP_010277204.1"/>
    </source>
</evidence>
<dbReference type="Proteomes" id="UP000189703">
    <property type="component" value="Unplaced"/>
</dbReference>
<gene>
    <name evidence="7" type="primary">LOC104611717</name>
</gene>
<dbReference type="PANTHER" id="PTHR32227">
    <property type="entry name" value="GLUCAN ENDO-1,3-BETA-GLUCOSIDASE BG1-RELATED-RELATED"/>
    <property type="match status" value="1"/>
</dbReference>
<dbReference type="STRING" id="4432.A0A1U8B812"/>
<keyword evidence="2 5" id="KW-0378">Hydrolase</keyword>
<dbReference type="InterPro" id="IPR017853">
    <property type="entry name" value="GH"/>
</dbReference>
<dbReference type="RefSeq" id="XP_010277204.1">
    <property type="nucleotide sequence ID" value="XM_010278902.2"/>
</dbReference>
<dbReference type="AlphaFoldDB" id="A0A1U8B812"/>
<dbReference type="OrthoDB" id="941679at2759"/>
<dbReference type="KEGG" id="nnu:104611717"/>
<dbReference type="GO" id="GO:0004553">
    <property type="term" value="F:hydrolase activity, hydrolyzing O-glycosyl compounds"/>
    <property type="evidence" value="ECO:0007669"/>
    <property type="project" value="InterPro"/>
</dbReference>
<protein>
    <submittedName>
        <fullName evidence="7">Glucan endo-1,3-beta-glucosidase GVI</fullName>
    </submittedName>
</protein>
<keyword evidence="6" id="KW-1185">Reference proteome</keyword>
<dbReference type="InterPro" id="IPR044965">
    <property type="entry name" value="Glyco_hydro_17_plant"/>
</dbReference>
<evidence type="ECO:0000313" key="6">
    <source>
        <dbReference type="Proteomes" id="UP000189703"/>
    </source>
</evidence>
<dbReference type="OMA" id="QANGYPL"/>
<dbReference type="FunFam" id="3.20.20.80:FF:000010">
    <property type="entry name" value="glucan endo-1,3-beta-glucosidase, basic"/>
    <property type="match status" value="1"/>
</dbReference>
<evidence type="ECO:0000256" key="3">
    <source>
        <dbReference type="ARBA" id="ARBA00023295"/>
    </source>
</evidence>
<dbReference type="PROSITE" id="PS00587">
    <property type="entry name" value="GLYCOSYL_HYDROL_F17"/>
    <property type="match status" value="1"/>
</dbReference>
<dbReference type="GO" id="GO:0005975">
    <property type="term" value="P:carbohydrate metabolic process"/>
    <property type="evidence" value="ECO:0007669"/>
    <property type="project" value="InterPro"/>
</dbReference>
<dbReference type="FunCoup" id="A0A1U8B812">
    <property type="interactions" value="27"/>
</dbReference>
<organism evidence="6 7">
    <name type="scientific">Nelumbo nucifera</name>
    <name type="common">Sacred lotus</name>
    <dbReference type="NCBI Taxonomy" id="4432"/>
    <lineage>
        <taxon>Eukaryota</taxon>
        <taxon>Viridiplantae</taxon>
        <taxon>Streptophyta</taxon>
        <taxon>Embryophyta</taxon>
        <taxon>Tracheophyta</taxon>
        <taxon>Spermatophyta</taxon>
        <taxon>Magnoliopsida</taxon>
        <taxon>Proteales</taxon>
        <taxon>Nelumbonaceae</taxon>
        <taxon>Nelumbo</taxon>
    </lineage>
</organism>
<evidence type="ECO:0000256" key="1">
    <source>
        <dbReference type="ARBA" id="ARBA00008773"/>
    </source>
</evidence>
<dbReference type="GeneID" id="104611717"/>
<sequence length="338" mass="36098">MASMAHLCLFFTIMVFLLVTQPTGIQGVGVNYGLLGDNLPTPDKVIALLQSRSIQNVRIFDPNADVLKALQGSSLQVIVGVRNQDLQQLSTDASVATNWVRTNVIPYASTVSFKYISAGNEVIPGPLAAYVLSAMKNLDGALKAAGLSIPVTTCVSMQVLASSYPPSQGVFSESASPMGPITVFLEANQSPLLVNVYPYFAYNGDSKNIQLGYALLTSTNVVTVDGSLRYDNIFYAMVDAVYAALEKAGGPNVEVVVSETGWPSAGNGNIATTANARSYINNLIGHVSAGSGTPRRPGKALETYLFAIFNENLKPAGEEQNFGIYYPNMTEVYHVNFS</sequence>
<dbReference type="SUPFAM" id="SSF51445">
    <property type="entry name" value="(Trans)glycosidases"/>
    <property type="match status" value="1"/>
</dbReference>
<proteinExistence type="inferred from homology"/>
<dbReference type="InterPro" id="IPR000490">
    <property type="entry name" value="Glyco_hydro_17"/>
</dbReference>
<dbReference type="eggNOG" id="ENOG502QVKW">
    <property type="taxonomic scope" value="Eukaryota"/>
</dbReference>
<evidence type="ECO:0000256" key="2">
    <source>
        <dbReference type="ARBA" id="ARBA00022801"/>
    </source>
</evidence>
<evidence type="ECO:0000256" key="5">
    <source>
        <dbReference type="RuleBase" id="RU004336"/>
    </source>
</evidence>
<dbReference type="Pfam" id="PF00332">
    <property type="entry name" value="Glyco_hydro_17"/>
    <property type="match status" value="1"/>
</dbReference>
<dbReference type="Gene3D" id="3.20.20.80">
    <property type="entry name" value="Glycosidases"/>
    <property type="match status" value="1"/>
</dbReference>
<reference evidence="7" key="1">
    <citation type="submission" date="2025-08" db="UniProtKB">
        <authorList>
            <consortium name="RefSeq"/>
        </authorList>
    </citation>
    <scope>IDENTIFICATION</scope>
</reference>
<keyword evidence="3 5" id="KW-0326">Glycosidase</keyword>
<comment type="similarity">
    <text evidence="1 4">Belongs to the glycosyl hydrolase 17 family.</text>
</comment>
<evidence type="ECO:0000256" key="4">
    <source>
        <dbReference type="RuleBase" id="RU004335"/>
    </source>
</evidence>
<name>A0A1U8B812_NELNU</name>